<dbReference type="InterPro" id="IPR011011">
    <property type="entry name" value="Znf_FYVE_PHD"/>
</dbReference>
<feature type="region of interest" description="Disordered" evidence="5">
    <location>
        <begin position="546"/>
        <end position="566"/>
    </location>
</feature>
<dbReference type="Gene3D" id="3.30.40.10">
    <property type="entry name" value="Zinc/RING finger domain, C3HC4 (zinc finger)"/>
    <property type="match status" value="2"/>
</dbReference>
<dbReference type="SMART" id="SM00249">
    <property type="entry name" value="PHD"/>
    <property type="match status" value="2"/>
</dbReference>
<proteinExistence type="predicted"/>
<evidence type="ECO:0000256" key="2">
    <source>
        <dbReference type="ARBA" id="ARBA00022771"/>
    </source>
</evidence>
<dbReference type="CDD" id="cd15492">
    <property type="entry name" value="PHD_BRPF_JADE_like"/>
    <property type="match status" value="1"/>
</dbReference>
<keyword evidence="9" id="KW-1185">Reference proteome</keyword>
<accession>A0A073HZT7</accession>
<dbReference type="PROSITE" id="PS51805">
    <property type="entry name" value="EPHD"/>
    <property type="match status" value="1"/>
</dbReference>
<dbReference type="GO" id="GO:0008270">
    <property type="term" value="F:zinc ion binding"/>
    <property type="evidence" value="ECO:0007669"/>
    <property type="project" value="UniProtKB-KW"/>
</dbReference>
<dbReference type="PROSITE" id="PS50016">
    <property type="entry name" value="ZF_PHD_2"/>
    <property type="match status" value="1"/>
</dbReference>
<gene>
    <name evidence="8" type="ORF">OXYTRIMIC_393</name>
</gene>
<dbReference type="InterPro" id="IPR019787">
    <property type="entry name" value="Znf_PHD-finger"/>
</dbReference>
<dbReference type="CDD" id="cd15571">
    <property type="entry name" value="ePHD"/>
    <property type="match status" value="1"/>
</dbReference>
<protein>
    <submittedName>
        <fullName evidence="8">Protein Jade-3</fullName>
    </submittedName>
</protein>
<feature type="region of interest" description="Disordered" evidence="5">
    <location>
        <begin position="627"/>
        <end position="646"/>
    </location>
</feature>
<dbReference type="Pfam" id="PF13831">
    <property type="entry name" value="PHD_2"/>
    <property type="match status" value="1"/>
</dbReference>
<evidence type="ECO:0000259" key="6">
    <source>
        <dbReference type="PROSITE" id="PS50016"/>
    </source>
</evidence>
<organism evidence="8 9">
    <name type="scientific">Oxytricha trifallax</name>
    <dbReference type="NCBI Taxonomy" id="1172189"/>
    <lineage>
        <taxon>Eukaryota</taxon>
        <taxon>Sar</taxon>
        <taxon>Alveolata</taxon>
        <taxon>Ciliophora</taxon>
        <taxon>Intramacronucleata</taxon>
        <taxon>Spirotrichea</taxon>
        <taxon>Stichotrichia</taxon>
        <taxon>Sporadotrichida</taxon>
        <taxon>Oxytrichidae</taxon>
        <taxon>Oxytrichinae</taxon>
        <taxon>Oxytricha</taxon>
    </lineage>
</organism>
<evidence type="ECO:0000256" key="3">
    <source>
        <dbReference type="ARBA" id="ARBA00022833"/>
    </source>
</evidence>
<dbReference type="InterPro" id="IPR001965">
    <property type="entry name" value="Znf_PHD"/>
</dbReference>
<evidence type="ECO:0000256" key="1">
    <source>
        <dbReference type="ARBA" id="ARBA00022723"/>
    </source>
</evidence>
<evidence type="ECO:0000256" key="4">
    <source>
        <dbReference type="PROSITE-ProRule" id="PRU00146"/>
    </source>
</evidence>
<dbReference type="Pfam" id="PF13832">
    <property type="entry name" value="zf-HC5HC2H_2"/>
    <property type="match status" value="1"/>
</dbReference>
<evidence type="ECO:0000313" key="8">
    <source>
        <dbReference type="EMBL" id="KEJ82736.1"/>
    </source>
</evidence>
<dbReference type="InterPro" id="IPR050701">
    <property type="entry name" value="Histone_Mod_Regulator"/>
</dbReference>
<evidence type="ECO:0000259" key="7">
    <source>
        <dbReference type="PROSITE" id="PS51805"/>
    </source>
</evidence>
<name>A0A073HZT7_9SPIT</name>
<feature type="compositionally biased region" description="Basic residues" evidence="5">
    <location>
        <begin position="101"/>
        <end position="114"/>
    </location>
</feature>
<dbReference type="EMBL" id="ARYC01005436">
    <property type="protein sequence ID" value="KEJ82736.1"/>
    <property type="molecule type" value="Genomic_DNA"/>
</dbReference>
<dbReference type="PANTHER" id="PTHR13793">
    <property type="entry name" value="PHD FINGER PROTEINS"/>
    <property type="match status" value="1"/>
</dbReference>
<sequence>MNNQNQDLNIENYQSYSPLQQQVNYTVNQASLPIVNYQQQALNQYQCLSQDFQGYSPHENANQLDITANQQQINFSQYTVAPNQDQSQFLSQQITTEQRGRAKAQSKSKQRSKNKNIWATSRSRKRRNTAVGRQSKSKVQDADIISQIDRLSINEGAKPKQARSKSQNRGRTQENGLKRTIPLRSATQERLNYNETQLSQKSMKSRNCSQNSRVTQNEMMEIEIQDSFDPLNPYEKITINQNKVDEDIQCDVCLEFDHEEDDQIVICDLCNVAVHQSCYGGDILNKLPEDAQWFCQRCQVLVKNPQMKCDELQCFLCPNVDGAMKKIDNNQWAHIICVNWNPDIYFSDETKSAITGQVNQKRFELQCNMCKVKGKGACIQCDYKNCHHSYHARCAVRRGVIQEWEEVKKTYNLQDETHYVPIFCEKHQEIGSKVFNSQGQQALISKNMTAEFKQKRIQQLRNKRRQPNQQKQVKPKNSQKKQSNSRKMPLRNRQQKVDLKQFKKARQQAMKLKPQSKKIIKSVQRPKSTKVTSSKIVKKIKMITRSKSKQLPRPQNQSIGKQTQQKSKIIKAKIPQQQQKVAAPKQQTQTQNVFNQDQLQQVMALFQSGQLNHLIPQFQAQQTAAQAQINQKSKKPLPKPQNQSKVNEANFFKLNKTRQSAAKKQTQPVTQNQDGDVQMNDQAQTPQTYSNYMIPQVFNNAPAFINPNMMFGIGGAPLLPRNFL</sequence>
<dbReference type="PANTHER" id="PTHR13793:SF107">
    <property type="entry name" value="BROMODOMAIN-CONTAINING PROTEIN HOMOLOG"/>
    <property type="match status" value="1"/>
</dbReference>
<feature type="compositionally biased region" description="Basic residues" evidence="5">
    <location>
        <begin position="456"/>
        <end position="466"/>
    </location>
</feature>
<keyword evidence="2 4" id="KW-0863">Zinc-finger</keyword>
<feature type="domain" description="PHD-type" evidence="6">
    <location>
        <begin position="247"/>
        <end position="301"/>
    </location>
</feature>
<comment type="caution">
    <text evidence="8">The sequence shown here is derived from an EMBL/GenBank/DDBJ whole genome shotgun (WGS) entry which is preliminary data.</text>
</comment>
<dbReference type="SUPFAM" id="SSF57903">
    <property type="entry name" value="FYVE/PHD zinc finger"/>
    <property type="match status" value="1"/>
</dbReference>
<feature type="region of interest" description="Disordered" evidence="5">
    <location>
        <begin position="93"/>
        <end position="177"/>
    </location>
</feature>
<evidence type="ECO:0000256" key="5">
    <source>
        <dbReference type="SAM" id="MobiDB-lite"/>
    </source>
</evidence>
<dbReference type="GO" id="GO:0006357">
    <property type="term" value="P:regulation of transcription by RNA polymerase II"/>
    <property type="evidence" value="ECO:0007669"/>
    <property type="project" value="TreeGrafter"/>
</dbReference>
<dbReference type="Proteomes" id="UP000053232">
    <property type="component" value="Unassembled WGS sequence"/>
</dbReference>
<keyword evidence="1" id="KW-0479">Metal-binding</keyword>
<dbReference type="InterPro" id="IPR013083">
    <property type="entry name" value="Znf_RING/FYVE/PHD"/>
</dbReference>
<reference evidence="9" key="1">
    <citation type="journal article" date="2014" name="Cell">
        <title>The Architecture of a Scrambled Genome Reveals Massive Levels of Genomic Rearrangement during Development.</title>
        <authorList>
            <person name="Chen X."/>
            <person name="Bracht J.R."/>
            <person name="Goldman A.D."/>
            <person name="Dolzhenko E."/>
            <person name="Clay D.M."/>
            <person name="Swart E.C."/>
            <person name="Perlman D.H."/>
            <person name="Doak T.G."/>
            <person name="Stuart A."/>
            <person name="Amemiya C.T."/>
            <person name="Sebra R.P."/>
            <person name="Landweber L.F."/>
        </authorList>
    </citation>
    <scope>NUCLEOTIDE SEQUENCE [LARGE SCALE GENOMIC DNA]</scope>
    <source>
        <strain evidence="9">JRB310</strain>
    </source>
</reference>
<feature type="region of interest" description="Disordered" evidence="5">
    <location>
        <begin position="456"/>
        <end position="534"/>
    </location>
</feature>
<feature type="region of interest" description="Disordered" evidence="5">
    <location>
        <begin position="657"/>
        <end position="677"/>
    </location>
</feature>
<evidence type="ECO:0000313" key="9">
    <source>
        <dbReference type="Proteomes" id="UP000053232"/>
    </source>
</evidence>
<keyword evidence="3" id="KW-0862">Zinc</keyword>
<feature type="domain" description="PHD-type" evidence="7">
    <location>
        <begin position="311"/>
        <end position="428"/>
    </location>
</feature>
<dbReference type="AlphaFoldDB" id="A0A073HZT7"/>
<dbReference type="InterPro" id="IPR034732">
    <property type="entry name" value="EPHD"/>
</dbReference>